<evidence type="ECO:0008006" key="3">
    <source>
        <dbReference type="Google" id="ProtNLM"/>
    </source>
</evidence>
<proteinExistence type="predicted"/>
<dbReference type="RefSeq" id="WP_135650188.1">
    <property type="nucleotide sequence ID" value="NZ_RQGF01000028.1"/>
</dbReference>
<gene>
    <name evidence="1" type="ORF">EHQ64_13925</name>
</gene>
<dbReference type="AlphaFoldDB" id="A0A4R9K5U7"/>
<sequence>MTQKKCTRCSKIFGCGVDEGSCWCFEIKLDSIALNNIREMYTDCLCKDCLTTFETNVVNHIEE</sequence>
<comment type="caution">
    <text evidence="1">The sequence shown here is derived from an EMBL/GenBank/DDBJ whole genome shotgun (WGS) entry which is preliminary data.</text>
</comment>
<dbReference type="EMBL" id="RQGF01000028">
    <property type="protein sequence ID" value="TGL60903.1"/>
    <property type="molecule type" value="Genomic_DNA"/>
</dbReference>
<dbReference type="Pfam" id="PF14375">
    <property type="entry name" value="Cys_rich_CWC"/>
    <property type="match status" value="1"/>
</dbReference>
<evidence type="ECO:0000313" key="1">
    <source>
        <dbReference type="EMBL" id="TGL60903.1"/>
    </source>
</evidence>
<protein>
    <recommendedName>
        <fullName evidence="3">Cysteine-rich CWC family protein</fullName>
    </recommendedName>
</protein>
<dbReference type="Proteomes" id="UP000297762">
    <property type="component" value="Unassembled WGS sequence"/>
</dbReference>
<keyword evidence="2" id="KW-1185">Reference proteome</keyword>
<evidence type="ECO:0000313" key="2">
    <source>
        <dbReference type="Proteomes" id="UP000297762"/>
    </source>
</evidence>
<dbReference type="OrthoDB" id="331868at2"/>
<reference evidence="1" key="1">
    <citation type="journal article" date="2019" name="PLoS Negl. Trop. Dis.">
        <title>Revisiting the worldwide diversity of Leptospira species in the environment.</title>
        <authorList>
            <person name="Vincent A.T."/>
            <person name="Schiettekatte O."/>
            <person name="Bourhy P."/>
            <person name="Veyrier F.J."/>
            <person name="Picardeau M."/>
        </authorList>
    </citation>
    <scope>NUCLEOTIDE SEQUENCE [LARGE SCALE GENOMIC DNA]</scope>
    <source>
        <strain evidence="1">201702455</strain>
    </source>
</reference>
<dbReference type="InterPro" id="IPR032720">
    <property type="entry name" value="Cys_rich_CWC"/>
</dbReference>
<organism evidence="1 2">
    <name type="scientific">Leptospira sarikeiensis</name>
    <dbReference type="NCBI Taxonomy" id="2484943"/>
    <lineage>
        <taxon>Bacteria</taxon>
        <taxon>Pseudomonadati</taxon>
        <taxon>Spirochaetota</taxon>
        <taxon>Spirochaetia</taxon>
        <taxon>Leptospirales</taxon>
        <taxon>Leptospiraceae</taxon>
        <taxon>Leptospira</taxon>
    </lineage>
</organism>
<accession>A0A4R9K5U7</accession>
<name>A0A4R9K5U7_9LEPT</name>